<evidence type="ECO:0000313" key="3">
    <source>
        <dbReference type="Proteomes" id="UP001283361"/>
    </source>
</evidence>
<protein>
    <submittedName>
        <fullName evidence="2">Uncharacterized protein</fullName>
    </submittedName>
</protein>
<gene>
    <name evidence="2" type="ORF">RRG08_053258</name>
</gene>
<feature type="compositionally biased region" description="Basic and acidic residues" evidence="1">
    <location>
        <begin position="26"/>
        <end position="39"/>
    </location>
</feature>
<feature type="region of interest" description="Disordered" evidence="1">
    <location>
        <begin position="1"/>
        <end position="46"/>
    </location>
</feature>
<dbReference type="Proteomes" id="UP001283361">
    <property type="component" value="Unassembled WGS sequence"/>
</dbReference>
<proteinExistence type="predicted"/>
<feature type="compositionally biased region" description="Basic and acidic residues" evidence="1">
    <location>
        <begin position="1"/>
        <end position="15"/>
    </location>
</feature>
<dbReference type="EMBL" id="JAWDGP010001500">
    <property type="protein sequence ID" value="KAK3790935.1"/>
    <property type="molecule type" value="Genomic_DNA"/>
</dbReference>
<evidence type="ECO:0000256" key="1">
    <source>
        <dbReference type="SAM" id="MobiDB-lite"/>
    </source>
</evidence>
<organism evidence="2 3">
    <name type="scientific">Elysia crispata</name>
    <name type="common">lettuce slug</name>
    <dbReference type="NCBI Taxonomy" id="231223"/>
    <lineage>
        <taxon>Eukaryota</taxon>
        <taxon>Metazoa</taxon>
        <taxon>Spiralia</taxon>
        <taxon>Lophotrochozoa</taxon>
        <taxon>Mollusca</taxon>
        <taxon>Gastropoda</taxon>
        <taxon>Heterobranchia</taxon>
        <taxon>Euthyneura</taxon>
        <taxon>Panpulmonata</taxon>
        <taxon>Sacoglossa</taxon>
        <taxon>Placobranchoidea</taxon>
        <taxon>Plakobranchidae</taxon>
        <taxon>Elysia</taxon>
    </lineage>
</organism>
<dbReference type="AlphaFoldDB" id="A0AAE1E295"/>
<reference evidence="2" key="1">
    <citation type="journal article" date="2023" name="G3 (Bethesda)">
        <title>A reference genome for the long-term kleptoplast-retaining sea slug Elysia crispata morphotype clarki.</title>
        <authorList>
            <person name="Eastman K.E."/>
            <person name="Pendleton A.L."/>
            <person name="Shaikh M.A."/>
            <person name="Suttiyut T."/>
            <person name="Ogas R."/>
            <person name="Tomko P."/>
            <person name="Gavelis G."/>
            <person name="Widhalm J.R."/>
            <person name="Wisecaver J.H."/>
        </authorList>
    </citation>
    <scope>NUCLEOTIDE SEQUENCE</scope>
    <source>
        <strain evidence="2">ECLA1</strain>
    </source>
</reference>
<comment type="caution">
    <text evidence="2">The sequence shown here is derived from an EMBL/GenBank/DDBJ whole genome shotgun (WGS) entry which is preliminary data.</text>
</comment>
<sequence>MTTTCDVKRLSEPRLHMTLTKQPPARVDRVDRGKEEQRRHQPATTNIETHPRPVVSARSPARVGSHTEQLKLREESLQSSIRAESSFVDLLGYSHSYTRVDSPLSSLKVMMAGLHDDTQWRLSCIYPGVSPRSTGHFRSAETGRHREPPSHGSEPTPPLVRCLGQSSFTQVYPQIYHLKRILSHRPPDRLTPRSHMS</sequence>
<feature type="compositionally biased region" description="Basic and acidic residues" evidence="1">
    <location>
        <begin position="138"/>
        <end position="149"/>
    </location>
</feature>
<feature type="region of interest" description="Disordered" evidence="1">
    <location>
        <begin position="132"/>
        <end position="160"/>
    </location>
</feature>
<name>A0AAE1E295_9GAST</name>
<evidence type="ECO:0000313" key="2">
    <source>
        <dbReference type="EMBL" id="KAK3790935.1"/>
    </source>
</evidence>
<keyword evidence="3" id="KW-1185">Reference proteome</keyword>
<accession>A0AAE1E295</accession>